<name>A0A0S3UIC4_PREIN</name>
<reference evidence="3 4" key="1">
    <citation type="journal article" date="2016" name="DNA Res.">
        <title>The complete genome sequencing of Prevotella intermedia strain OMA14 and a subsequent fine-scale, intra-species genomic comparison reveal an unusual amplification of conjugative and mobile transposons and identify a novel Prevotella-lineage-specific repeat.</title>
        <authorList>
            <person name="Naito M."/>
            <person name="Ogura Y."/>
            <person name="Itoh T."/>
            <person name="Shoji M."/>
            <person name="Okamoto M."/>
            <person name="Hayashi T."/>
            <person name="Nakayama K."/>
        </authorList>
    </citation>
    <scope>NUCLEOTIDE SEQUENCE [LARGE SCALE GENOMIC DNA]</scope>
    <source>
        <strain evidence="3 4">OMA14</strain>
    </source>
</reference>
<feature type="region of interest" description="Disordered" evidence="1">
    <location>
        <begin position="95"/>
        <end position="114"/>
    </location>
</feature>
<evidence type="ECO:0000313" key="2">
    <source>
        <dbReference type="EMBL" id="ATV51609.1"/>
    </source>
</evidence>
<organism evidence="3 4">
    <name type="scientific">Prevotella intermedia</name>
    <dbReference type="NCBI Taxonomy" id="28131"/>
    <lineage>
        <taxon>Bacteria</taxon>
        <taxon>Pseudomonadati</taxon>
        <taxon>Bacteroidota</taxon>
        <taxon>Bacteroidia</taxon>
        <taxon>Bacteroidales</taxon>
        <taxon>Prevotellaceae</taxon>
        <taxon>Prevotella</taxon>
    </lineage>
</organism>
<dbReference type="EMBL" id="AP014597">
    <property type="protein sequence ID" value="BAU17159.1"/>
    <property type="molecule type" value="Genomic_DNA"/>
</dbReference>
<sequence length="114" mass="12731">MHKIQANTSGTRSIEVSNTHLATLEKYSLLSNLIDSNGVVDEVVLDKLKLNVRSLLESEAGKDKELLDLCLDVIYHQNMKALGLKNLVDLYKQYSKEQKSEEQPKEGQIEGSAS</sequence>
<evidence type="ECO:0000313" key="5">
    <source>
        <dbReference type="Proteomes" id="UP000229323"/>
    </source>
</evidence>
<accession>A0A0S3UIC4</accession>
<evidence type="ECO:0000256" key="1">
    <source>
        <dbReference type="SAM" id="MobiDB-lite"/>
    </source>
</evidence>
<reference evidence="2 5" key="2">
    <citation type="submission" date="2017-11" db="EMBL/GenBank/DDBJ databases">
        <title>Genome sequencing of Prevotella intermedia KCOM 2033.</title>
        <authorList>
            <person name="Kook J.-K."/>
            <person name="Park S.-N."/>
            <person name="Lim Y.K."/>
        </authorList>
    </citation>
    <scope>NUCLEOTIDE SEQUENCE [LARGE SCALE GENOMIC DNA]</scope>
    <source>
        <strain evidence="2 5">KCOM 2033</strain>
    </source>
</reference>
<feature type="compositionally biased region" description="Basic and acidic residues" evidence="1">
    <location>
        <begin position="95"/>
        <end position="108"/>
    </location>
</feature>
<dbReference type="AlphaFoldDB" id="A0A0S3UIC4"/>
<dbReference type="EMBL" id="CP024696">
    <property type="protein sequence ID" value="ATV51609.1"/>
    <property type="molecule type" value="Genomic_DNA"/>
</dbReference>
<dbReference type="STRING" id="28131.BWX40_05380"/>
<dbReference type="Proteomes" id="UP000229323">
    <property type="component" value="Chromosome"/>
</dbReference>
<gene>
    <name evidence="2" type="ORF">CTM50_00020</name>
    <name evidence="3" type="ORF">PIOMA14_I_0651</name>
</gene>
<dbReference type="RefSeq" id="WP_096405152.1">
    <property type="nucleotide sequence ID" value="NZ_AP014597.1"/>
</dbReference>
<proteinExistence type="predicted"/>
<protein>
    <submittedName>
        <fullName evidence="3">Uncharacterized protein</fullName>
    </submittedName>
</protein>
<evidence type="ECO:0000313" key="3">
    <source>
        <dbReference type="EMBL" id="BAU17159.1"/>
    </source>
</evidence>
<evidence type="ECO:0000313" key="4">
    <source>
        <dbReference type="Proteomes" id="UP000217431"/>
    </source>
</evidence>
<dbReference type="Proteomes" id="UP000217431">
    <property type="component" value="Chromosome I"/>
</dbReference>